<dbReference type="InterPro" id="IPR019292">
    <property type="entry name" value="McrC"/>
</dbReference>
<dbReference type="GO" id="GO:0004519">
    <property type="term" value="F:endonuclease activity"/>
    <property type="evidence" value="ECO:0007669"/>
    <property type="project" value="UniProtKB-KW"/>
</dbReference>
<dbReference type="PANTHER" id="PTHR38733:SF1">
    <property type="entry name" value="TYPE IV METHYL-DIRECTED RESTRICTION ENZYME ECOKMCRBC"/>
    <property type="match status" value="1"/>
</dbReference>
<dbReference type="EMBL" id="CP013331">
    <property type="protein sequence ID" value="ALQ39615.1"/>
    <property type="molecule type" value="Genomic_DNA"/>
</dbReference>
<reference evidence="1 2" key="1">
    <citation type="submission" date="2015-11" db="EMBL/GenBank/DDBJ databases">
        <authorList>
            <person name="Zhang Y."/>
            <person name="Guo Z."/>
        </authorList>
    </citation>
    <scope>NUCLEOTIDE SEQUENCE [LARGE SCALE GENOMIC DNA]</scope>
    <source>
        <strain evidence="1 2">ChDC F174</strain>
    </source>
</reference>
<keyword evidence="1" id="KW-0255">Endonuclease</keyword>
<dbReference type="PANTHER" id="PTHR38733">
    <property type="entry name" value="PROTEIN MCRC"/>
    <property type="match status" value="1"/>
</dbReference>
<keyword evidence="1" id="KW-0378">Hydrolase</keyword>
<dbReference type="KEGG" id="fhw:RN87_03470"/>
<gene>
    <name evidence="1" type="ORF">RN87_03470</name>
</gene>
<proteinExistence type="predicted"/>
<organism evidence="1">
    <name type="scientific">Fusobacterium hwasookii ChDC F174</name>
    <dbReference type="NCBI Taxonomy" id="1307442"/>
    <lineage>
        <taxon>Bacteria</taxon>
        <taxon>Fusobacteriati</taxon>
        <taxon>Fusobacteriota</taxon>
        <taxon>Fusobacteriia</taxon>
        <taxon>Fusobacteriales</taxon>
        <taxon>Fusobacteriaceae</taxon>
        <taxon>Fusobacterium</taxon>
    </lineage>
</organism>
<dbReference type="OrthoDB" id="9786961at2"/>
<dbReference type="AlphaFoldDB" id="A0A0S2ZLG1"/>
<protein>
    <submittedName>
        <fullName evidence="1">Restriction endonuclease</fullName>
    </submittedName>
</protein>
<dbReference type="RefSeq" id="WP_029493228.1">
    <property type="nucleotide sequence ID" value="NZ_ATKF01000053.1"/>
</dbReference>
<dbReference type="Pfam" id="PF10117">
    <property type="entry name" value="McrBC"/>
    <property type="match status" value="1"/>
</dbReference>
<sequence length="438" mass="51718">MNKIIQLKEFQNIISKKDYENEGNKYLPEKDFKELISFIEEFVGSEEETDVMDFMKVYKTKDRNLGTVVKVNNYVGLIQLKSGYKIEILPKIDFTDDEKNNKTKAIFLKMLRSLKDFSGKNFKNADLKISKMNLYEIFINMYLNDVRILVKNGLKSAYVTQEDNIKFYKGKLQVSQHIKMNLAHKEKFYMAYDEFLVDRAENRLVKATLLKLQKLTSSSQNSKEIRQLLIAFELVEVSTNYEKDFSKVSIDRNTKDYANLMRWSKVFLFNKSFTSFSGKVSSRAILFPMEKIFESYVAQQVKKKFLPNNWEVSIQDKGYHLFNKKNNDNSRPIFSLKPDIVLRKENKIVILDTKWKRLIPESRKNYGISSVDMYQMYVYAKKYEKVGIIPEVYVIYPKTKDMIETKYFESNDGVKVNIFFIDLANIEESFNELKNMIK</sequence>
<dbReference type="REBASE" id="132597">
    <property type="entry name" value="FhwF174McrBCP"/>
</dbReference>
<accession>A0A0S2ZLG1</accession>
<keyword evidence="1" id="KW-0540">Nuclease</keyword>
<evidence type="ECO:0000313" key="1">
    <source>
        <dbReference type="EMBL" id="ALQ39615.1"/>
    </source>
</evidence>
<dbReference type="Proteomes" id="UP000063275">
    <property type="component" value="Chromosome"/>
</dbReference>
<evidence type="ECO:0000313" key="2">
    <source>
        <dbReference type="Proteomes" id="UP000063275"/>
    </source>
</evidence>
<name>A0A0S2ZLG1_9FUSO</name>